<proteinExistence type="predicted"/>
<evidence type="ECO:0000259" key="4">
    <source>
        <dbReference type="PROSITE" id="PS51900"/>
    </source>
</evidence>
<name>A0ABY1FSG0_9GAMM</name>
<dbReference type="EMBL" id="FOTV01000020">
    <property type="protein sequence ID" value="SFL99923.1"/>
    <property type="molecule type" value="Genomic_DNA"/>
</dbReference>
<evidence type="ECO:0000313" key="5">
    <source>
        <dbReference type="EMBL" id="SFL99923.1"/>
    </source>
</evidence>
<protein>
    <submittedName>
        <fullName evidence="5">Phage integrase, N-terminal SAM-like domain</fullName>
    </submittedName>
</protein>
<accession>A0ABY1FSG0</accession>
<evidence type="ECO:0000256" key="2">
    <source>
        <dbReference type="ARBA" id="ARBA00023125"/>
    </source>
</evidence>
<dbReference type="PROSITE" id="PS51900">
    <property type="entry name" value="CB"/>
    <property type="match status" value="1"/>
</dbReference>
<keyword evidence="6" id="KW-1185">Reference proteome</keyword>
<keyword evidence="1" id="KW-0229">DNA integration</keyword>
<feature type="domain" description="Core-binding (CB)" evidence="4">
    <location>
        <begin position="6"/>
        <end position="75"/>
    </location>
</feature>
<evidence type="ECO:0000256" key="1">
    <source>
        <dbReference type="ARBA" id="ARBA00022908"/>
    </source>
</evidence>
<keyword evidence="2 3" id="KW-0238">DNA-binding</keyword>
<dbReference type="Pfam" id="PF13495">
    <property type="entry name" value="Phage_int_SAM_4"/>
    <property type="match status" value="1"/>
</dbReference>
<reference evidence="5 6" key="1">
    <citation type="submission" date="2016-10" db="EMBL/GenBank/DDBJ databases">
        <authorList>
            <person name="Varghese N."/>
            <person name="Submissions S."/>
        </authorList>
    </citation>
    <scope>NUCLEOTIDE SEQUENCE [LARGE SCALE GENOMIC DNA]</scope>
    <source>
        <strain evidence="5 6">DSM 26291</strain>
    </source>
</reference>
<gene>
    <name evidence="5" type="ORF">SAMN04487868_12028</name>
</gene>
<evidence type="ECO:0000313" key="6">
    <source>
        <dbReference type="Proteomes" id="UP000199211"/>
    </source>
</evidence>
<dbReference type="InterPro" id="IPR044068">
    <property type="entry name" value="CB"/>
</dbReference>
<evidence type="ECO:0000256" key="3">
    <source>
        <dbReference type="PROSITE-ProRule" id="PRU01248"/>
    </source>
</evidence>
<organism evidence="5 6">
    <name type="scientific">Marinobacter salarius</name>
    <dbReference type="NCBI Taxonomy" id="1420917"/>
    <lineage>
        <taxon>Bacteria</taxon>
        <taxon>Pseudomonadati</taxon>
        <taxon>Pseudomonadota</taxon>
        <taxon>Gammaproteobacteria</taxon>
        <taxon>Pseudomonadales</taxon>
        <taxon>Marinobacteraceae</taxon>
        <taxon>Marinobacter</taxon>
    </lineage>
</organism>
<sequence>MQGKQPCLRDQVRTLIRVDHYSIRTEKTYWYWIRYFIRFQNMKHPRDMGPRDVIEFLAWLAVNRNFAAATQKARP</sequence>
<dbReference type="InterPro" id="IPR004107">
    <property type="entry name" value="Integrase_SAM-like_N"/>
</dbReference>
<dbReference type="Gene3D" id="1.10.150.130">
    <property type="match status" value="1"/>
</dbReference>
<dbReference type="InterPro" id="IPR010998">
    <property type="entry name" value="Integrase_recombinase_N"/>
</dbReference>
<comment type="caution">
    <text evidence="5">The sequence shown here is derived from an EMBL/GenBank/DDBJ whole genome shotgun (WGS) entry which is preliminary data.</text>
</comment>
<dbReference type="RefSeq" id="WP_258955225.1">
    <property type="nucleotide sequence ID" value="NZ_FOTV01000020.1"/>
</dbReference>
<dbReference type="Proteomes" id="UP000199211">
    <property type="component" value="Unassembled WGS sequence"/>
</dbReference>